<feature type="domain" description="DUF6593" evidence="1">
    <location>
        <begin position="41"/>
        <end position="190"/>
    </location>
</feature>
<protein>
    <recommendedName>
        <fullName evidence="1">DUF6593 domain-containing protein</fullName>
    </recommendedName>
</protein>
<dbReference type="RefSeq" id="XP_041195381.1">
    <property type="nucleotide sequence ID" value="XM_041339804.1"/>
</dbReference>
<evidence type="ECO:0000313" key="3">
    <source>
        <dbReference type="Proteomes" id="UP000807769"/>
    </source>
</evidence>
<comment type="caution">
    <text evidence="2">The sequence shown here is derived from an EMBL/GenBank/DDBJ whole genome shotgun (WGS) entry which is preliminary data.</text>
</comment>
<dbReference type="GeneID" id="64633820"/>
<organism evidence="2 3">
    <name type="scientific">Suillus subaureus</name>
    <dbReference type="NCBI Taxonomy" id="48587"/>
    <lineage>
        <taxon>Eukaryota</taxon>
        <taxon>Fungi</taxon>
        <taxon>Dikarya</taxon>
        <taxon>Basidiomycota</taxon>
        <taxon>Agaricomycotina</taxon>
        <taxon>Agaricomycetes</taxon>
        <taxon>Agaricomycetidae</taxon>
        <taxon>Boletales</taxon>
        <taxon>Suillineae</taxon>
        <taxon>Suillaceae</taxon>
        <taxon>Suillus</taxon>
    </lineage>
</organism>
<dbReference type="Pfam" id="PF20236">
    <property type="entry name" value="DUF6593"/>
    <property type="match status" value="1"/>
</dbReference>
<dbReference type="InterPro" id="IPR046528">
    <property type="entry name" value="DUF6593"/>
</dbReference>
<evidence type="ECO:0000259" key="1">
    <source>
        <dbReference type="Pfam" id="PF20236"/>
    </source>
</evidence>
<name>A0A9P7JFG0_9AGAM</name>
<accession>A0A9P7JFG0</accession>
<reference evidence="2" key="1">
    <citation type="journal article" date="2020" name="New Phytol.">
        <title>Comparative genomics reveals dynamic genome evolution in host specialist ectomycorrhizal fungi.</title>
        <authorList>
            <person name="Lofgren L.A."/>
            <person name="Nguyen N.H."/>
            <person name="Vilgalys R."/>
            <person name="Ruytinx J."/>
            <person name="Liao H.L."/>
            <person name="Branco S."/>
            <person name="Kuo A."/>
            <person name="LaButti K."/>
            <person name="Lipzen A."/>
            <person name="Andreopoulos W."/>
            <person name="Pangilinan J."/>
            <person name="Riley R."/>
            <person name="Hundley H."/>
            <person name="Na H."/>
            <person name="Barry K."/>
            <person name="Grigoriev I.V."/>
            <person name="Stajich J.E."/>
            <person name="Kennedy P.G."/>
        </authorList>
    </citation>
    <scope>NUCLEOTIDE SEQUENCE</scope>
    <source>
        <strain evidence="2">MN1</strain>
    </source>
</reference>
<dbReference type="EMBL" id="JABBWG010000009">
    <property type="protein sequence ID" value="KAG1819846.1"/>
    <property type="molecule type" value="Genomic_DNA"/>
</dbReference>
<evidence type="ECO:0000313" key="2">
    <source>
        <dbReference type="EMBL" id="KAG1819846.1"/>
    </source>
</evidence>
<gene>
    <name evidence="2" type="ORF">BJ212DRAFT_1479068</name>
</gene>
<dbReference type="AlphaFoldDB" id="A0A9P7JFG0"/>
<dbReference type="Proteomes" id="UP000807769">
    <property type="component" value="Unassembled WGS sequence"/>
</dbReference>
<proteinExistence type="predicted"/>
<keyword evidence="3" id="KW-1185">Reference proteome</keyword>
<dbReference type="OrthoDB" id="3256331at2759"/>
<sequence length="234" mass="25841">MDSQLTLIDSNSESELAAPDPAFGATTILDFDHDGMISTDATVRGQTRIRYSVRTVRAGLVGMSLKTVFSQGEEILATVQRRDMIPDLLTLGGETMSLRSWLKTPMFSSFPASFSEGREMYLWKKGQGGGIDLYNGSDANAGIIARFYPSYFVETHDRRRIMCHAHLDLQAEADLIREKVFISCVLIVQKTMKMKARERDSIANQEFMFTVSSMAAAGEDEAECEGKGTGLGVN</sequence>